<comment type="caution">
    <text evidence="3">The sequence shown here is derived from an EMBL/GenBank/DDBJ whole genome shotgun (WGS) entry which is preliminary data.</text>
</comment>
<evidence type="ECO:0000313" key="3">
    <source>
        <dbReference type="EMBL" id="GAF03241.1"/>
    </source>
</evidence>
<dbReference type="InterPro" id="IPR011004">
    <property type="entry name" value="Trimer_LpxA-like_sf"/>
</dbReference>
<dbReference type="OrthoDB" id="9812571at2"/>
<dbReference type="Pfam" id="PF00132">
    <property type="entry name" value="Hexapep"/>
    <property type="match status" value="1"/>
</dbReference>
<dbReference type="RefSeq" id="WP_044212826.1">
    <property type="nucleotide sequence ID" value="NZ_BAMD01000020.1"/>
</dbReference>
<name>W7YFL6_9BACT</name>
<keyword evidence="4" id="KW-1185">Reference proteome</keyword>
<dbReference type="Proteomes" id="UP000019402">
    <property type="component" value="Unassembled WGS sequence"/>
</dbReference>
<sequence length="181" mass="19605">MKLSNIQLGNDVDIDPSTSINNVFIEDGVKISKRCSVFGGANNPLFIGKESYIGMNSMIEGFWAKINIGHNVSIAQNVCIMSGSGPNASEEMQKIFPVQKGEIHIGEHSWIGASSIIMPNVQLGRYCVVAANSFVNKSFGDFAIIGGSPAKLIRLFTEEEIKTVTNQNTDSSDKCIQKSES</sequence>
<comment type="similarity">
    <text evidence="1">Belongs to the transferase hexapeptide repeat family.</text>
</comment>
<evidence type="ECO:0000256" key="2">
    <source>
        <dbReference type="ARBA" id="ARBA00022679"/>
    </source>
</evidence>
<dbReference type="AlphaFoldDB" id="W7YFL6"/>
<evidence type="ECO:0000313" key="4">
    <source>
        <dbReference type="Proteomes" id="UP000019402"/>
    </source>
</evidence>
<evidence type="ECO:0000256" key="1">
    <source>
        <dbReference type="ARBA" id="ARBA00007274"/>
    </source>
</evidence>
<dbReference type="InterPro" id="IPR001451">
    <property type="entry name" value="Hexapep"/>
</dbReference>
<protein>
    <submittedName>
        <fullName evidence="3">Putative acetyltransferase</fullName>
    </submittedName>
</protein>
<gene>
    <name evidence="3" type="ORF">JCM21142_41908</name>
</gene>
<dbReference type="CDD" id="cd04647">
    <property type="entry name" value="LbH_MAT_like"/>
    <property type="match status" value="1"/>
</dbReference>
<dbReference type="PANTHER" id="PTHR23416">
    <property type="entry name" value="SIALIC ACID SYNTHASE-RELATED"/>
    <property type="match status" value="1"/>
</dbReference>
<dbReference type="GO" id="GO:0008374">
    <property type="term" value="F:O-acyltransferase activity"/>
    <property type="evidence" value="ECO:0007669"/>
    <property type="project" value="TreeGrafter"/>
</dbReference>
<dbReference type="EMBL" id="BAMD01000020">
    <property type="protein sequence ID" value="GAF03241.1"/>
    <property type="molecule type" value="Genomic_DNA"/>
</dbReference>
<proteinExistence type="inferred from homology"/>
<reference evidence="3 4" key="1">
    <citation type="journal article" date="2014" name="Genome Announc.">
        <title>Draft Genome Sequence of Cytophaga fermentans JCM 21142T, a Facultative Anaerobe Isolated from Marine Mud.</title>
        <authorList>
            <person name="Starns D."/>
            <person name="Oshima K."/>
            <person name="Suda W."/>
            <person name="Iino T."/>
            <person name="Yuki M."/>
            <person name="Inoue J."/>
            <person name="Kitamura K."/>
            <person name="Iida T."/>
            <person name="Darby A."/>
            <person name="Hattori M."/>
            <person name="Ohkuma M."/>
        </authorList>
    </citation>
    <scope>NUCLEOTIDE SEQUENCE [LARGE SCALE GENOMIC DNA]</scope>
    <source>
        <strain evidence="3 4">JCM 21142</strain>
    </source>
</reference>
<organism evidence="3 4">
    <name type="scientific">Saccharicrinis fermentans DSM 9555 = JCM 21142</name>
    <dbReference type="NCBI Taxonomy" id="869213"/>
    <lineage>
        <taxon>Bacteria</taxon>
        <taxon>Pseudomonadati</taxon>
        <taxon>Bacteroidota</taxon>
        <taxon>Bacteroidia</taxon>
        <taxon>Marinilabiliales</taxon>
        <taxon>Marinilabiliaceae</taxon>
        <taxon>Saccharicrinis</taxon>
    </lineage>
</organism>
<dbReference type="PANTHER" id="PTHR23416:SF23">
    <property type="entry name" value="ACETYLTRANSFERASE C18B11.09C-RELATED"/>
    <property type="match status" value="1"/>
</dbReference>
<accession>W7YFL6</accession>
<dbReference type="GO" id="GO:0005829">
    <property type="term" value="C:cytosol"/>
    <property type="evidence" value="ECO:0007669"/>
    <property type="project" value="TreeGrafter"/>
</dbReference>
<dbReference type="eggNOG" id="COG0110">
    <property type="taxonomic scope" value="Bacteria"/>
</dbReference>
<dbReference type="STRING" id="869213.GCA_000517085_00255"/>
<dbReference type="SUPFAM" id="SSF51161">
    <property type="entry name" value="Trimeric LpxA-like enzymes"/>
    <property type="match status" value="1"/>
</dbReference>
<dbReference type="Gene3D" id="2.160.10.10">
    <property type="entry name" value="Hexapeptide repeat proteins"/>
    <property type="match status" value="2"/>
</dbReference>
<dbReference type="InterPro" id="IPR051159">
    <property type="entry name" value="Hexapeptide_acetyltransf"/>
</dbReference>
<keyword evidence="2 3" id="KW-0808">Transferase</keyword>